<reference evidence="2 3" key="1">
    <citation type="submission" date="2014-06" db="EMBL/GenBank/DDBJ databases">
        <title>Evolutionary Origins and Diversification of the Mycorrhizal Mutualists.</title>
        <authorList>
            <consortium name="DOE Joint Genome Institute"/>
            <consortium name="Mycorrhizal Genomics Consortium"/>
            <person name="Kohler A."/>
            <person name="Kuo A."/>
            <person name="Nagy L.G."/>
            <person name="Floudas D."/>
            <person name="Copeland A."/>
            <person name="Barry K.W."/>
            <person name="Cichocki N."/>
            <person name="Veneault-Fourrey C."/>
            <person name="LaButti K."/>
            <person name="Lindquist E.A."/>
            <person name="Lipzen A."/>
            <person name="Lundell T."/>
            <person name="Morin E."/>
            <person name="Murat C."/>
            <person name="Riley R."/>
            <person name="Ohm R."/>
            <person name="Sun H."/>
            <person name="Tunlid A."/>
            <person name="Henrissat B."/>
            <person name="Grigoriev I.V."/>
            <person name="Hibbett D.S."/>
            <person name="Martin F."/>
        </authorList>
    </citation>
    <scope>NUCLEOTIDE SEQUENCE [LARGE SCALE GENOMIC DNA]</scope>
    <source>
        <strain evidence="2 3">SS14</strain>
    </source>
</reference>
<evidence type="ECO:0000256" key="1">
    <source>
        <dbReference type="SAM" id="MobiDB-lite"/>
    </source>
</evidence>
<feature type="region of interest" description="Disordered" evidence="1">
    <location>
        <begin position="74"/>
        <end position="107"/>
    </location>
</feature>
<sequence length="107" mass="12123">MDTGELFFTPALVDCRATGQFMDIGFVRRNYLTTKKLTRAIPVFNAQRVQTRAAVKRLLECHWGLHPAMVEEVEDEEDLESKVKDKSSSEANDDTDPVALEDDFEGD</sequence>
<dbReference type="AlphaFoldDB" id="A0A0C9VCS9"/>
<dbReference type="Proteomes" id="UP000054279">
    <property type="component" value="Unassembled WGS sequence"/>
</dbReference>
<dbReference type="HOGENOM" id="CLU_2211636_0_0_1"/>
<dbReference type="OrthoDB" id="128646at2759"/>
<organism evidence="2 3">
    <name type="scientific">Sphaerobolus stellatus (strain SS14)</name>
    <dbReference type="NCBI Taxonomy" id="990650"/>
    <lineage>
        <taxon>Eukaryota</taxon>
        <taxon>Fungi</taxon>
        <taxon>Dikarya</taxon>
        <taxon>Basidiomycota</taxon>
        <taxon>Agaricomycotina</taxon>
        <taxon>Agaricomycetes</taxon>
        <taxon>Phallomycetidae</taxon>
        <taxon>Geastrales</taxon>
        <taxon>Sphaerobolaceae</taxon>
        <taxon>Sphaerobolus</taxon>
    </lineage>
</organism>
<dbReference type="EMBL" id="KN837190">
    <property type="protein sequence ID" value="KIJ35325.1"/>
    <property type="molecule type" value="Genomic_DNA"/>
</dbReference>
<evidence type="ECO:0000313" key="3">
    <source>
        <dbReference type="Proteomes" id="UP000054279"/>
    </source>
</evidence>
<protein>
    <submittedName>
        <fullName evidence="2">Uncharacterized protein</fullName>
    </submittedName>
</protein>
<keyword evidence="3" id="KW-1185">Reference proteome</keyword>
<name>A0A0C9VCS9_SPHS4</name>
<evidence type="ECO:0000313" key="2">
    <source>
        <dbReference type="EMBL" id="KIJ35325.1"/>
    </source>
</evidence>
<gene>
    <name evidence="2" type="ORF">M422DRAFT_262498</name>
</gene>
<proteinExistence type="predicted"/>
<feature type="compositionally biased region" description="Acidic residues" evidence="1">
    <location>
        <begin position="91"/>
        <end position="107"/>
    </location>
</feature>
<accession>A0A0C9VCS9</accession>